<comment type="similarity">
    <text evidence="1">Belongs to the dTDP-4-dehydrorhamnose 3,5-epimerase family.</text>
</comment>
<dbReference type="EMBL" id="JAJNDB010000008">
    <property type="protein sequence ID" value="MCD2197492.1"/>
    <property type="molecule type" value="Genomic_DNA"/>
</dbReference>
<evidence type="ECO:0000313" key="3">
    <source>
        <dbReference type="Proteomes" id="UP001199469"/>
    </source>
</evidence>
<dbReference type="Pfam" id="PF00908">
    <property type="entry name" value="dTDP_sugar_isom"/>
    <property type="match status" value="1"/>
</dbReference>
<evidence type="ECO:0000256" key="1">
    <source>
        <dbReference type="ARBA" id="ARBA00010154"/>
    </source>
</evidence>
<gene>
    <name evidence="2" type="ORF">LQ327_29385</name>
</gene>
<dbReference type="PANTHER" id="PTHR21047">
    <property type="entry name" value="DTDP-6-DEOXY-D-GLUCOSE-3,5 EPIMERASE"/>
    <property type="match status" value="1"/>
</dbReference>
<protein>
    <submittedName>
        <fullName evidence="2">dTDP-4-dehydrorhamnose 3,5-epimerase family protein</fullName>
    </submittedName>
</protein>
<keyword evidence="3" id="KW-1185">Reference proteome</keyword>
<proteinExistence type="inferred from homology"/>
<sequence length="204" mass="21213">MKAEELAVPGAWVFTPPVFPDARGAFAAPFQAEVFAGTVGHPLHVAQANTSVSRRGVVRGLHYADVPPGQAKYVQCSAGALLDVVVDIRVGSPTFGRWDAVVLDAEGLRAVYLSEGLGHAFLALADGTVATYLCSTAYNPGAEHGVNPLDPELGLPWTEHVPADELVLSAKDTEAPSLAEARDAGALPDAEACRARMAALMAAS</sequence>
<dbReference type="InterPro" id="IPR014710">
    <property type="entry name" value="RmlC-like_jellyroll"/>
</dbReference>
<dbReference type="InterPro" id="IPR000888">
    <property type="entry name" value="RmlC-like"/>
</dbReference>
<dbReference type="PANTHER" id="PTHR21047:SF2">
    <property type="entry name" value="THYMIDINE DIPHOSPHO-4-KETO-RHAMNOSE 3,5-EPIMERASE"/>
    <property type="match status" value="1"/>
</dbReference>
<comment type="caution">
    <text evidence="2">The sequence shown here is derived from an EMBL/GenBank/DDBJ whole genome shotgun (WGS) entry which is preliminary data.</text>
</comment>
<evidence type="ECO:0000313" key="2">
    <source>
        <dbReference type="EMBL" id="MCD2197492.1"/>
    </source>
</evidence>
<accession>A0ABS8PGT4</accession>
<reference evidence="2 3" key="1">
    <citation type="submission" date="2021-11" db="EMBL/GenBank/DDBJ databases">
        <title>Draft genome sequence of Actinomycetospora sp. SF1 isolated from the rhizosphere soil.</title>
        <authorList>
            <person name="Duangmal K."/>
            <person name="Chantavorakit T."/>
        </authorList>
    </citation>
    <scope>NUCLEOTIDE SEQUENCE [LARGE SCALE GENOMIC DNA]</scope>
    <source>
        <strain evidence="2 3">TBRC 5722</strain>
    </source>
</reference>
<dbReference type="Gene3D" id="2.60.120.10">
    <property type="entry name" value="Jelly Rolls"/>
    <property type="match status" value="1"/>
</dbReference>
<dbReference type="InterPro" id="IPR011051">
    <property type="entry name" value="RmlC_Cupin_sf"/>
</dbReference>
<organism evidence="2 3">
    <name type="scientific">Actinomycetospora endophytica</name>
    <dbReference type="NCBI Taxonomy" id="2291215"/>
    <lineage>
        <taxon>Bacteria</taxon>
        <taxon>Bacillati</taxon>
        <taxon>Actinomycetota</taxon>
        <taxon>Actinomycetes</taxon>
        <taxon>Pseudonocardiales</taxon>
        <taxon>Pseudonocardiaceae</taxon>
        <taxon>Actinomycetospora</taxon>
    </lineage>
</organism>
<dbReference type="CDD" id="cd00438">
    <property type="entry name" value="cupin_RmlC"/>
    <property type="match status" value="1"/>
</dbReference>
<dbReference type="Proteomes" id="UP001199469">
    <property type="component" value="Unassembled WGS sequence"/>
</dbReference>
<dbReference type="RefSeq" id="WP_230739564.1">
    <property type="nucleotide sequence ID" value="NZ_JAJNDB010000008.1"/>
</dbReference>
<dbReference type="SUPFAM" id="SSF51182">
    <property type="entry name" value="RmlC-like cupins"/>
    <property type="match status" value="1"/>
</dbReference>
<name>A0ABS8PGT4_9PSEU</name>